<organism evidence="1">
    <name type="scientific">marine sediment metagenome</name>
    <dbReference type="NCBI Taxonomy" id="412755"/>
    <lineage>
        <taxon>unclassified sequences</taxon>
        <taxon>metagenomes</taxon>
        <taxon>ecological metagenomes</taxon>
    </lineage>
</organism>
<dbReference type="AlphaFoldDB" id="A0A0F9CQE3"/>
<proteinExistence type="predicted"/>
<dbReference type="EMBL" id="LAZR01043110">
    <property type="protein sequence ID" value="KKL07881.1"/>
    <property type="molecule type" value="Genomic_DNA"/>
</dbReference>
<gene>
    <name evidence="1" type="ORF">LCGC14_2581570</name>
</gene>
<reference evidence="1" key="1">
    <citation type="journal article" date="2015" name="Nature">
        <title>Complex archaea that bridge the gap between prokaryotes and eukaryotes.</title>
        <authorList>
            <person name="Spang A."/>
            <person name="Saw J.H."/>
            <person name="Jorgensen S.L."/>
            <person name="Zaremba-Niedzwiedzka K."/>
            <person name="Martijn J."/>
            <person name="Lind A.E."/>
            <person name="van Eijk R."/>
            <person name="Schleper C."/>
            <person name="Guy L."/>
            <person name="Ettema T.J."/>
        </authorList>
    </citation>
    <scope>NUCLEOTIDE SEQUENCE</scope>
</reference>
<sequence>DPIPLRAEPYTILNKKFSYIEIFDNITLTRMELEEIIKKLFGEIDAAEFNNVNWSNFADKIELYKLEILYSNIKSFFKFFKLLVWAEIEMVSPIVGK</sequence>
<accession>A0A0F9CQE3</accession>
<comment type="caution">
    <text evidence="1">The sequence shown here is derived from an EMBL/GenBank/DDBJ whole genome shotgun (WGS) entry which is preliminary data.</text>
</comment>
<evidence type="ECO:0000313" key="1">
    <source>
        <dbReference type="EMBL" id="KKL07881.1"/>
    </source>
</evidence>
<protein>
    <submittedName>
        <fullName evidence="1">Uncharacterized protein</fullName>
    </submittedName>
</protein>
<name>A0A0F9CQE3_9ZZZZ</name>
<feature type="non-terminal residue" evidence="1">
    <location>
        <position position="1"/>
    </location>
</feature>